<feature type="domain" description="Rhodopsin" evidence="8">
    <location>
        <begin position="35"/>
        <end position="277"/>
    </location>
</feature>
<keyword evidence="4 7" id="KW-0472">Membrane</keyword>
<feature type="compositionally biased region" description="Polar residues" evidence="6">
    <location>
        <begin position="290"/>
        <end position="302"/>
    </location>
</feature>
<comment type="caution">
    <text evidence="9">The sequence shown here is derived from an EMBL/GenBank/DDBJ whole genome shotgun (WGS) entry which is preliminary data.</text>
</comment>
<evidence type="ECO:0000256" key="5">
    <source>
        <dbReference type="ARBA" id="ARBA00038359"/>
    </source>
</evidence>
<evidence type="ECO:0000256" key="1">
    <source>
        <dbReference type="ARBA" id="ARBA00004141"/>
    </source>
</evidence>
<evidence type="ECO:0000256" key="7">
    <source>
        <dbReference type="SAM" id="Phobius"/>
    </source>
</evidence>
<feature type="transmembrane region" description="Helical" evidence="7">
    <location>
        <begin position="20"/>
        <end position="38"/>
    </location>
</feature>
<keyword evidence="2 7" id="KW-0812">Transmembrane</keyword>
<protein>
    <recommendedName>
        <fullName evidence="8">Rhodopsin domain-containing protein</fullName>
    </recommendedName>
</protein>
<keyword evidence="10" id="KW-1185">Reference proteome</keyword>
<dbReference type="Proteomes" id="UP000799439">
    <property type="component" value="Unassembled WGS sequence"/>
</dbReference>
<gene>
    <name evidence="9" type="ORF">K461DRAFT_293852</name>
</gene>
<dbReference type="EMBL" id="ML996085">
    <property type="protein sequence ID" value="KAF2153598.1"/>
    <property type="molecule type" value="Genomic_DNA"/>
</dbReference>
<evidence type="ECO:0000313" key="10">
    <source>
        <dbReference type="Proteomes" id="UP000799439"/>
    </source>
</evidence>
<feature type="transmembrane region" description="Helical" evidence="7">
    <location>
        <begin position="214"/>
        <end position="231"/>
    </location>
</feature>
<keyword evidence="3 7" id="KW-1133">Transmembrane helix</keyword>
<reference evidence="9" key="1">
    <citation type="journal article" date="2020" name="Stud. Mycol.">
        <title>101 Dothideomycetes genomes: a test case for predicting lifestyles and emergence of pathogens.</title>
        <authorList>
            <person name="Haridas S."/>
            <person name="Albert R."/>
            <person name="Binder M."/>
            <person name="Bloem J."/>
            <person name="Labutti K."/>
            <person name="Salamov A."/>
            <person name="Andreopoulos B."/>
            <person name="Baker S."/>
            <person name="Barry K."/>
            <person name="Bills G."/>
            <person name="Bluhm B."/>
            <person name="Cannon C."/>
            <person name="Castanera R."/>
            <person name="Culley D."/>
            <person name="Daum C."/>
            <person name="Ezra D."/>
            <person name="Gonzalez J."/>
            <person name="Henrissat B."/>
            <person name="Kuo A."/>
            <person name="Liang C."/>
            <person name="Lipzen A."/>
            <person name="Lutzoni F."/>
            <person name="Magnuson J."/>
            <person name="Mondo S."/>
            <person name="Nolan M."/>
            <person name="Ohm R."/>
            <person name="Pangilinan J."/>
            <person name="Park H.-J."/>
            <person name="Ramirez L."/>
            <person name="Alfaro M."/>
            <person name="Sun H."/>
            <person name="Tritt A."/>
            <person name="Yoshinaga Y."/>
            <person name="Zwiers L.-H."/>
            <person name="Turgeon B."/>
            <person name="Goodwin S."/>
            <person name="Spatafora J."/>
            <person name="Crous P."/>
            <person name="Grigoriev I."/>
        </authorList>
    </citation>
    <scope>NUCLEOTIDE SEQUENCE</scope>
    <source>
        <strain evidence="9">CBS 260.36</strain>
    </source>
</reference>
<dbReference type="InterPro" id="IPR052337">
    <property type="entry name" value="SAT4-like"/>
</dbReference>
<comment type="subcellular location">
    <subcellularLocation>
        <location evidence="1">Membrane</location>
        <topology evidence="1">Multi-pass membrane protein</topology>
    </subcellularLocation>
</comment>
<accession>A0A9P4MHX3</accession>
<sequence>MADSTTSSAYGGSGPFVMGISWAQAAVGTLLVILRAFAARTHSGSLRWDFLLIAAAMPASLISQVLLTLACLHGAGNHLANIHRLDDLWDSIEYTMLGLTVGTFAITLAKLSIVALLLQVTPVTAPKDRSLLWFVGIFVTLVNIAESLTTLTQCSPMSRLWYRLEAGACPRTGIATRFSYFQGAIAVFADLFLAVYPTTIVWSLQLSTRTKIGFCVLMAGGFLPAVAGIMRCLYTQRLNSTADITSELRPFITWAITELWFVIILGSIPPLRPLFERVILGRTTQHKSKGTSGSFPQASGTLNKREGGSKNIQTTIVAVNNA</sequence>
<feature type="transmembrane region" description="Helical" evidence="7">
    <location>
        <begin position="251"/>
        <end position="271"/>
    </location>
</feature>
<feature type="transmembrane region" description="Helical" evidence="7">
    <location>
        <begin position="50"/>
        <end position="76"/>
    </location>
</feature>
<evidence type="ECO:0000256" key="2">
    <source>
        <dbReference type="ARBA" id="ARBA00022692"/>
    </source>
</evidence>
<name>A0A9P4MHX3_9PEZI</name>
<evidence type="ECO:0000256" key="3">
    <source>
        <dbReference type="ARBA" id="ARBA00022989"/>
    </source>
</evidence>
<evidence type="ECO:0000256" key="6">
    <source>
        <dbReference type="SAM" id="MobiDB-lite"/>
    </source>
</evidence>
<feature type="region of interest" description="Disordered" evidence="6">
    <location>
        <begin position="286"/>
        <end position="307"/>
    </location>
</feature>
<dbReference type="GO" id="GO:0016020">
    <property type="term" value="C:membrane"/>
    <property type="evidence" value="ECO:0007669"/>
    <property type="project" value="UniProtKB-SubCell"/>
</dbReference>
<evidence type="ECO:0000313" key="9">
    <source>
        <dbReference type="EMBL" id="KAF2153598.1"/>
    </source>
</evidence>
<comment type="similarity">
    <text evidence="5">Belongs to the SAT4 family.</text>
</comment>
<evidence type="ECO:0000256" key="4">
    <source>
        <dbReference type="ARBA" id="ARBA00023136"/>
    </source>
</evidence>
<dbReference type="Pfam" id="PF20684">
    <property type="entry name" value="Fung_rhodopsin"/>
    <property type="match status" value="1"/>
</dbReference>
<dbReference type="InterPro" id="IPR049326">
    <property type="entry name" value="Rhodopsin_dom_fungi"/>
</dbReference>
<feature type="transmembrane region" description="Helical" evidence="7">
    <location>
        <begin position="130"/>
        <end position="151"/>
    </location>
</feature>
<dbReference type="PANTHER" id="PTHR33048:SF165">
    <property type="entry name" value="INTEGRAL MEMBRANE PROTEIN"/>
    <property type="match status" value="1"/>
</dbReference>
<evidence type="ECO:0000259" key="8">
    <source>
        <dbReference type="Pfam" id="PF20684"/>
    </source>
</evidence>
<feature type="transmembrane region" description="Helical" evidence="7">
    <location>
        <begin position="180"/>
        <end position="202"/>
    </location>
</feature>
<organism evidence="9 10">
    <name type="scientific">Myriangium duriaei CBS 260.36</name>
    <dbReference type="NCBI Taxonomy" id="1168546"/>
    <lineage>
        <taxon>Eukaryota</taxon>
        <taxon>Fungi</taxon>
        <taxon>Dikarya</taxon>
        <taxon>Ascomycota</taxon>
        <taxon>Pezizomycotina</taxon>
        <taxon>Dothideomycetes</taxon>
        <taxon>Dothideomycetidae</taxon>
        <taxon>Myriangiales</taxon>
        <taxon>Myriangiaceae</taxon>
        <taxon>Myriangium</taxon>
    </lineage>
</organism>
<dbReference type="OrthoDB" id="3934549at2759"/>
<feature type="transmembrane region" description="Helical" evidence="7">
    <location>
        <begin position="96"/>
        <end position="118"/>
    </location>
</feature>
<proteinExistence type="inferred from homology"/>
<dbReference type="PANTHER" id="PTHR33048">
    <property type="entry name" value="PTH11-LIKE INTEGRAL MEMBRANE PROTEIN (AFU_ORTHOLOGUE AFUA_5G11245)"/>
    <property type="match status" value="1"/>
</dbReference>
<dbReference type="AlphaFoldDB" id="A0A9P4MHX3"/>